<dbReference type="Proteomes" id="UP000273119">
    <property type="component" value="Unassembled WGS sequence"/>
</dbReference>
<feature type="domain" description="Enolpyruvate transferase" evidence="8">
    <location>
        <begin position="111"/>
        <end position="451"/>
    </location>
</feature>
<sequence length="471" mass="47959">MTSVSSVPLDPWPAPVSPGPLNATVNLPGSKSLTNRHLVLAALAGAPSQVVAPLDSRDTRLMVRALEQLGARIKQGTDSDGVPVWTVTPFTLPDAAGSPLAAGSPGEGSVQGVGSPAPVEIDCGLAGTVMRFVPAVAALTQRPVRLDGDPAARRRPMGPVIQALKALGVEVHGGEDGHLPFTVTGSAAVRGGRIEVDASGSSQFVSALLLAGSRFPEGIHVRHTGAVLPSPQHIEMTMVTLRGAGLRASTDPDGLGWRVEPGVPSPGDVTVEPDLSNAGPFLGAALVCGGTVRVPRWPAKTTQIGALWTQLLPRMGAQVHLTQDGTLEVTGTGHLTAVDAADTGELAPTLAALCALAQGTSRLTGLAHLRGHETDRLAALVTELGRVNVAARELPDGLEISPEPGAAHGAVWESYEDHRIATAGALMGLAVPGVQVVDVATTAKTLPGFVGMWEGMLASHAGAAQPAGVPA</sequence>
<evidence type="ECO:0000313" key="9">
    <source>
        <dbReference type="EMBL" id="RKW71806.1"/>
    </source>
</evidence>
<gene>
    <name evidence="7 9" type="primary">aroA</name>
    <name evidence="9" type="ORF">DWQ67_02960</name>
</gene>
<dbReference type="PANTHER" id="PTHR21090">
    <property type="entry name" value="AROM/DEHYDROQUINATE SYNTHASE"/>
    <property type="match status" value="1"/>
</dbReference>
<reference evidence="9 10" key="1">
    <citation type="submission" date="2018-07" db="EMBL/GenBank/DDBJ databases">
        <title>Arthrobacter sp. nov., isolated from raw cow's milk with high bacterial count.</title>
        <authorList>
            <person name="Hahne J."/>
            <person name="Isele D."/>
            <person name="Lipski A."/>
        </authorList>
    </citation>
    <scope>NUCLEOTIDE SEQUENCE [LARGE SCALE GENOMIC DNA]</scope>
    <source>
        <strain evidence="9 10">JZ R-183</strain>
    </source>
</reference>
<organism evidence="9 10">
    <name type="scientific">Galactobacter caseinivorans</name>
    <dbReference type="NCBI Taxonomy" id="2676123"/>
    <lineage>
        <taxon>Bacteria</taxon>
        <taxon>Bacillati</taxon>
        <taxon>Actinomycetota</taxon>
        <taxon>Actinomycetes</taxon>
        <taxon>Micrococcales</taxon>
        <taxon>Micrococcaceae</taxon>
        <taxon>Galactobacter</taxon>
    </lineage>
</organism>
<dbReference type="SUPFAM" id="SSF55205">
    <property type="entry name" value="EPT/RTPC-like"/>
    <property type="match status" value="1"/>
</dbReference>
<dbReference type="UniPathway" id="UPA00053">
    <property type="reaction ID" value="UER00089"/>
</dbReference>
<keyword evidence="4 7" id="KW-0808">Transferase</keyword>
<dbReference type="PANTHER" id="PTHR21090:SF5">
    <property type="entry name" value="PENTAFUNCTIONAL AROM POLYPEPTIDE"/>
    <property type="match status" value="1"/>
</dbReference>
<keyword evidence="7" id="KW-0963">Cytoplasm</keyword>
<feature type="binding site" evidence="7">
    <location>
        <position position="230"/>
    </location>
    <ligand>
        <name>3-phosphoshikimate</name>
        <dbReference type="ChEBI" id="CHEBI:145989"/>
    </ligand>
</feature>
<dbReference type="InterPro" id="IPR006264">
    <property type="entry name" value="EPSP_synthase"/>
</dbReference>
<feature type="binding site" evidence="7">
    <location>
        <position position="202"/>
    </location>
    <ligand>
        <name>3-phosphoshikimate</name>
        <dbReference type="ChEBI" id="CHEBI:145989"/>
    </ligand>
</feature>
<feature type="binding site" evidence="7">
    <location>
        <position position="32"/>
    </location>
    <ligand>
        <name>3-phosphoshikimate</name>
        <dbReference type="ChEBI" id="CHEBI:145989"/>
    </ligand>
</feature>
<feature type="binding site" evidence="7">
    <location>
        <position position="36"/>
    </location>
    <ligand>
        <name>3-phosphoshikimate</name>
        <dbReference type="ChEBI" id="CHEBI:145989"/>
    </ligand>
</feature>
<dbReference type="GO" id="GO:0003866">
    <property type="term" value="F:3-phosphoshikimate 1-carboxyvinyltransferase activity"/>
    <property type="evidence" value="ECO:0007669"/>
    <property type="project" value="UniProtKB-UniRule"/>
</dbReference>
<dbReference type="CDD" id="cd01556">
    <property type="entry name" value="EPSP_synthase"/>
    <property type="match status" value="1"/>
</dbReference>
<dbReference type="GO" id="GO:0005737">
    <property type="term" value="C:cytoplasm"/>
    <property type="evidence" value="ECO:0007669"/>
    <property type="project" value="UniProtKB-SubCell"/>
</dbReference>
<dbReference type="GO" id="GO:0008652">
    <property type="term" value="P:amino acid biosynthetic process"/>
    <property type="evidence" value="ECO:0007669"/>
    <property type="project" value="UniProtKB-KW"/>
</dbReference>
<feature type="binding site" evidence="7">
    <location>
        <position position="419"/>
    </location>
    <ligand>
        <name>phosphoenolpyruvate</name>
        <dbReference type="ChEBI" id="CHEBI:58702"/>
    </ligand>
</feature>
<feature type="binding site" evidence="7">
    <location>
        <position position="31"/>
    </location>
    <ligand>
        <name>phosphoenolpyruvate</name>
        <dbReference type="ChEBI" id="CHEBI:58702"/>
    </ligand>
</feature>
<evidence type="ECO:0000259" key="8">
    <source>
        <dbReference type="Pfam" id="PF00275"/>
    </source>
</evidence>
<dbReference type="PIRSF" id="PIRSF000505">
    <property type="entry name" value="EPSPS"/>
    <property type="match status" value="1"/>
</dbReference>
<dbReference type="RefSeq" id="WP_121484069.1">
    <property type="nucleotide sequence ID" value="NZ_QQXL01000001.1"/>
</dbReference>
<dbReference type="InterPro" id="IPR023193">
    <property type="entry name" value="EPSP_synthase_CS"/>
</dbReference>
<dbReference type="EC" id="2.5.1.19" evidence="7"/>
<dbReference type="HAMAP" id="MF_00210">
    <property type="entry name" value="EPSP_synth"/>
    <property type="match status" value="1"/>
</dbReference>
<dbReference type="GO" id="GO:0009073">
    <property type="term" value="P:aromatic amino acid family biosynthetic process"/>
    <property type="evidence" value="ECO:0007669"/>
    <property type="project" value="UniProtKB-KW"/>
</dbReference>
<accession>A0A496PMW6</accession>
<protein>
    <recommendedName>
        <fullName evidence="7">3-phosphoshikimate 1-carboxyvinyltransferase</fullName>
        <ecNumber evidence="7">2.5.1.19</ecNumber>
    </recommendedName>
    <alternativeName>
        <fullName evidence="7">5-enolpyruvylshikimate-3-phosphate synthase</fullName>
        <shortName evidence="7">EPSP synthase</shortName>
        <shortName evidence="7">EPSPS</shortName>
    </alternativeName>
</protein>
<comment type="pathway">
    <text evidence="1 7">Metabolic intermediate biosynthesis; chorismate biosynthesis; chorismate from D-erythrose 4-phosphate and phosphoenolpyruvate: step 6/7.</text>
</comment>
<comment type="subcellular location">
    <subcellularLocation>
        <location evidence="7">Cytoplasm</location>
    </subcellularLocation>
</comment>
<keyword evidence="5 7" id="KW-0057">Aromatic amino acid biosynthesis</keyword>
<comment type="caution">
    <text evidence="9">The sequence shown here is derived from an EMBL/GenBank/DDBJ whole genome shotgun (WGS) entry which is preliminary data.</text>
</comment>
<feature type="binding site" evidence="7">
    <location>
        <position position="31"/>
    </location>
    <ligand>
        <name>3-phosphoshikimate</name>
        <dbReference type="ChEBI" id="CHEBI:145989"/>
    </ligand>
</feature>
<evidence type="ECO:0000256" key="2">
    <source>
        <dbReference type="ARBA" id="ARBA00009948"/>
    </source>
</evidence>
<dbReference type="EMBL" id="QQXL01000001">
    <property type="protein sequence ID" value="RKW71806.1"/>
    <property type="molecule type" value="Genomic_DNA"/>
</dbReference>
<dbReference type="InterPro" id="IPR013792">
    <property type="entry name" value="RNA3'P_cycl/enolpyr_Trfase_a/b"/>
</dbReference>
<keyword evidence="10" id="KW-1185">Reference proteome</keyword>
<feature type="binding site" evidence="7">
    <location>
        <position position="155"/>
    </location>
    <ligand>
        <name>phosphoenolpyruvate</name>
        <dbReference type="ChEBI" id="CHEBI:58702"/>
    </ligand>
</feature>
<dbReference type="InterPro" id="IPR001986">
    <property type="entry name" value="Enolpyruvate_Tfrase_dom"/>
</dbReference>
<dbReference type="NCBIfam" id="TIGR01356">
    <property type="entry name" value="aroA"/>
    <property type="match status" value="1"/>
</dbReference>
<comment type="subunit">
    <text evidence="7">Monomer.</text>
</comment>
<dbReference type="Pfam" id="PF00275">
    <property type="entry name" value="EPSP_synthase"/>
    <property type="match status" value="2"/>
</dbReference>
<feature type="binding site" evidence="7">
    <location>
        <position position="444"/>
    </location>
    <ligand>
        <name>phosphoenolpyruvate</name>
        <dbReference type="ChEBI" id="CHEBI:58702"/>
    </ligand>
</feature>
<comment type="caution">
    <text evidence="7">Lacks conserved residue(s) required for the propagation of feature annotation.</text>
</comment>
<feature type="domain" description="Enolpyruvate transferase" evidence="8">
    <location>
        <begin position="18"/>
        <end position="76"/>
    </location>
</feature>
<proteinExistence type="inferred from homology"/>
<feature type="binding site" evidence="7">
    <location>
        <position position="201"/>
    </location>
    <ligand>
        <name>3-phosphoshikimate</name>
        <dbReference type="ChEBI" id="CHEBI:145989"/>
    </ligand>
</feature>
<feature type="binding site" evidence="7">
    <location>
        <position position="376"/>
    </location>
    <ligand>
        <name>phosphoenolpyruvate</name>
        <dbReference type="ChEBI" id="CHEBI:58702"/>
    </ligand>
</feature>
<keyword evidence="3 7" id="KW-0028">Amino-acid biosynthesis</keyword>
<dbReference type="GO" id="GO:0009423">
    <property type="term" value="P:chorismate biosynthetic process"/>
    <property type="evidence" value="ECO:0007669"/>
    <property type="project" value="UniProtKB-UniRule"/>
</dbReference>
<feature type="binding site" evidence="7">
    <location>
        <position position="345"/>
    </location>
    <ligand>
        <name>3-phosphoshikimate</name>
        <dbReference type="ChEBI" id="CHEBI:145989"/>
    </ligand>
</feature>
<feature type="binding site" evidence="7">
    <location>
        <position position="127"/>
    </location>
    <ligand>
        <name>phosphoenolpyruvate</name>
        <dbReference type="ChEBI" id="CHEBI:58702"/>
    </ligand>
</feature>
<evidence type="ECO:0000313" key="10">
    <source>
        <dbReference type="Proteomes" id="UP000273119"/>
    </source>
</evidence>
<evidence type="ECO:0000256" key="7">
    <source>
        <dbReference type="HAMAP-Rule" id="MF_00210"/>
    </source>
</evidence>
<feature type="binding site" evidence="7">
    <location>
        <position position="372"/>
    </location>
    <ligand>
        <name>3-phosphoshikimate</name>
        <dbReference type="ChEBI" id="CHEBI:145989"/>
    </ligand>
</feature>
<dbReference type="PROSITE" id="PS00104">
    <property type="entry name" value="EPSP_SYNTHASE_1"/>
    <property type="match status" value="1"/>
</dbReference>
<evidence type="ECO:0000256" key="5">
    <source>
        <dbReference type="ARBA" id="ARBA00023141"/>
    </source>
</evidence>
<comment type="similarity">
    <text evidence="2 7">Belongs to the EPSP synthase family.</text>
</comment>
<dbReference type="AlphaFoldDB" id="A0A496PMW6"/>
<feature type="binding site" evidence="7">
    <location>
        <position position="203"/>
    </location>
    <ligand>
        <name>phosphoenolpyruvate</name>
        <dbReference type="ChEBI" id="CHEBI:58702"/>
    </ligand>
</feature>
<evidence type="ECO:0000256" key="4">
    <source>
        <dbReference type="ARBA" id="ARBA00022679"/>
    </source>
</evidence>
<evidence type="ECO:0000256" key="1">
    <source>
        <dbReference type="ARBA" id="ARBA00004811"/>
    </source>
</evidence>
<feature type="active site" description="Proton acceptor" evidence="7">
    <location>
        <position position="345"/>
    </location>
</feature>
<comment type="catalytic activity">
    <reaction evidence="6">
        <text>3-phosphoshikimate + phosphoenolpyruvate = 5-O-(1-carboxyvinyl)-3-phosphoshikimate + phosphate</text>
        <dbReference type="Rhea" id="RHEA:21256"/>
        <dbReference type="ChEBI" id="CHEBI:43474"/>
        <dbReference type="ChEBI" id="CHEBI:57701"/>
        <dbReference type="ChEBI" id="CHEBI:58702"/>
        <dbReference type="ChEBI" id="CHEBI:145989"/>
        <dbReference type="EC" id="2.5.1.19"/>
    </reaction>
    <physiologicalReaction direction="left-to-right" evidence="6">
        <dbReference type="Rhea" id="RHEA:21257"/>
    </physiologicalReaction>
</comment>
<dbReference type="InterPro" id="IPR036968">
    <property type="entry name" value="Enolpyruvate_Tfrase_sf"/>
</dbReference>
<evidence type="ECO:0000256" key="3">
    <source>
        <dbReference type="ARBA" id="ARBA00022605"/>
    </source>
</evidence>
<dbReference type="Gene3D" id="3.65.10.10">
    <property type="entry name" value="Enolpyruvate transferase domain"/>
    <property type="match status" value="2"/>
</dbReference>
<comment type="function">
    <text evidence="7">Catalyzes the transfer of the enolpyruvyl moiety of phosphoenolpyruvate (PEP) to the 5-hydroxyl of shikimate-3-phosphate (S3P) to produce enolpyruvyl shikimate-3-phosphate and inorganic phosphate.</text>
</comment>
<name>A0A496PMW6_9MICC</name>
<feature type="binding site" evidence="7">
    <location>
        <position position="203"/>
    </location>
    <ligand>
        <name>3-phosphoshikimate</name>
        <dbReference type="ChEBI" id="CHEBI:145989"/>
    </ligand>
</feature>
<evidence type="ECO:0000256" key="6">
    <source>
        <dbReference type="ARBA" id="ARBA00044633"/>
    </source>
</evidence>